<proteinExistence type="predicted"/>
<organism evidence="3 4">
    <name type="scientific">Halalkalicoccus paucihalophilus</name>
    <dbReference type="NCBI Taxonomy" id="1008153"/>
    <lineage>
        <taxon>Archaea</taxon>
        <taxon>Methanobacteriati</taxon>
        <taxon>Methanobacteriota</taxon>
        <taxon>Stenosarchaea group</taxon>
        <taxon>Halobacteria</taxon>
        <taxon>Halobacteriales</taxon>
        <taxon>Halococcaceae</taxon>
        <taxon>Halalkalicoccus</taxon>
    </lineage>
</organism>
<dbReference type="InterPro" id="IPR016047">
    <property type="entry name" value="M23ase_b-sheet_dom"/>
</dbReference>
<dbReference type="OrthoDB" id="7494at2157"/>
<accession>A0A151ADS0</accession>
<keyword evidence="1" id="KW-0812">Transmembrane</keyword>
<dbReference type="AlphaFoldDB" id="A0A151ADS0"/>
<dbReference type="PANTHER" id="PTHR21666">
    <property type="entry name" value="PEPTIDASE-RELATED"/>
    <property type="match status" value="1"/>
</dbReference>
<protein>
    <submittedName>
        <fullName evidence="3">Putative peptidase</fullName>
    </submittedName>
</protein>
<sequence length="309" mass="34797">MYRRLRGFDLSTLGYLGTLSVPGYLYEPLSVLRLFALFFLFWFWPVVRGLSHDTEDSSLTFDRGTKLHFWASTLLTLLNPFVLVASINQLTGHLAIYARHRDGLPSPENYESETRFSLPFSGRWTAINGGPTEETSHSWGVLTQRYAYDFVVIEDGTSHAGMGTRLEEYYCFDEPILAPADGEVIAASDGHRDSPYLGGWVDPFQRDLRGNYVTIRHTDEEYSVLAHLKKGSVAVREGERVERGQSVGRCGNSGNSTEPHLHFHVQDRPEFFLGAGLPVEFVDYAVESDGGSERRETGFVERNQTVESV</sequence>
<dbReference type="Gene3D" id="2.70.70.10">
    <property type="entry name" value="Glucose Permease (Domain IIA)"/>
    <property type="match status" value="1"/>
</dbReference>
<evidence type="ECO:0000256" key="1">
    <source>
        <dbReference type="SAM" id="Phobius"/>
    </source>
</evidence>
<gene>
    <name evidence="3" type="ORF">HAPAU_24670</name>
</gene>
<dbReference type="EMBL" id="LTAZ01000005">
    <property type="protein sequence ID" value="KYH25789.1"/>
    <property type="molecule type" value="Genomic_DNA"/>
</dbReference>
<keyword evidence="4" id="KW-1185">Reference proteome</keyword>
<dbReference type="PATRIC" id="fig|1008153.3.peg.2514"/>
<dbReference type="PANTHER" id="PTHR21666:SF270">
    <property type="entry name" value="MUREIN HYDROLASE ACTIVATOR ENVC"/>
    <property type="match status" value="1"/>
</dbReference>
<dbReference type="RefSeq" id="WP_066382856.1">
    <property type="nucleotide sequence ID" value="NZ_LTAZ01000005.1"/>
</dbReference>
<feature type="transmembrane region" description="Helical" evidence="1">
    <location>
        <begin position="31"/>
        <end position="47"/>
    </location>
</feature>
<dbReference type="Proteomes" id="UP000075321">
    <property type="component" value="Unassembled WGS sequence"/>
</dbReference>
<evidence type="ECO:0000313" key="4">
    <source>
        <dbReference type="Proteomes" id="UP000075321"/>
    </source>
</evidence>
<dbReference type="SUPFAM" id="SSF51261">
    <property type="entry name" value="Duplicated hybrid motif"/>
    <property type="match status" value="1"/>
</dbReference>
<dbReference type="GO" id="GO:0004222">
    <property type="term" value="F:metalloendopeptidase activity"/>
    <property type="evidence" value="ECO:0007669"/>
    <property type="project" value="TreeGrafter"/>
</dbReference>
<comment type="caution">
    <text evidence="3">The sequence shown here is derived from an EMBL/GenBank/DDBJ whole genome shotgun (WGS) entry which is preliminary data.</text>
</comment>
<name>A0A151ADS0_9EURY</name>
<dbReference type="Pfam" id="PF01551">
    <property type="entry name" value="Peptidase_M23"/>
    <property type="match status" value="1"/>
</dbReference>
<dbReference type="InterPro" id="IPR011055">
    <property type="entry name" value="Dup_hybrid_motif"/>
</dbReference>
<evidence type="ECO:0000313" key="3">
    <source>
        <dbReference type="EMBL" id="KYH25789.1"/>
    </source>
</evidence>
<dbReference type="InterPro" id="IPR050570">
    <property type="entry name" value="Cell_wall_metabolism_enzyme"/>
</dbReference>
<reference evidence="3 4" key="1">
    <citation type="submission" date="2016-02" db="EMBL/GenBank/DDBJ databases">
        <title>Genome sequence of Halalkalicoccus paucihalophilus DSM 24557.</title>
        <authorList>
            <person name="Poehlein A."/>
            <person name="Daniel R."/>
        </authorList>
    </citation>
    <scope>NUCLEOTIDE SEQUENCE [LARGE SCALE GENOMIC DNA]</scope>
    <source>
        <strain evidence="3 4">DSM 24557</strain>
    </source>
</reference>
<evidence type="ECO:0000259" key="2">
    <source>
        <dbReference type="Pfam" id="PF01551"/>
    </source>
</evidence>
<keyword evidence="1" id="KW-0472">Membrane</keyword>
<keyword evidence="1" id="KW-1133">Transmembrane helix</keyword>
<feature type="transmembrane region" description="Helical" evidence="1">
    <location>
        <begin position="67"/>
        <end position="87"/>
    </location>
</feature>
<feature type="domain" description="M23ase beta-sheet core" evidence="2">
    <location>
        <begin position="173"/>
        <end position="267"/>
    </location>
</feature>
<dbReference type="CDD" id="cd12797">
    <property type="entry name" value="M23_peptidase"/>
    <property type="match status" value="1"/>
</dbReference>